<keyword evidence="3" id="KW-1185">Reference proteome</keyword>
<evidence type="ECO:0000313" key="3">
    <source>
        <dbReference type="Proteomes" id="UP001595909"/>
    </source>
</evidence>
<evidence type="ECO:0000259" key="1">
    <source>
        <dbReference type="Pfam" id="PF08241"/>
    </source>
</evidence>
<dbReference type="EMBL" id="JBHSIM010000047">
    <property type="protein sequence ID" value="MFC4835190.1"/>
    <property type="molecule type" value="Genomic_DNA"/>
</dbReference>
<gene>
    <name evidence="2" type="ORF">ACFPEL_22470</name>
</gene>
<dbReference type="Gene3D" id="3.40.50.150">
    <property type="entry name" value="Vaccinia Virus protein VP39"/>
    <property type="match status" value="1"/>
</dbReference>
<dbReference type="InterPro" id="IPR029063">
    <property type="entry name" value="SAM-dependent_MTases_sf"/>
</dbReference>
<protein>
    <submittedName>
        <fullName evidence="2">Class I SAM-dependent methyltransferase</fullName>
        <ecNumber evidence="2">2.1.1.-</ecNumber>
    </submittedName>
</protein>
<dbReference type="Pfam" id="PF08241">
    <property type="entry name" value="Methyltransf_11"/>
    <property type="match status" value="1"/>
</dbReference>
<keyword evidence="2" id="KW-0489">Methyltransferase</keyword>
<dbReference type="SUPFAM" id="SSF53335">
    <property type="entry name" value="S-adenosyl-L-methionine-dependent methyltransferases"/>
    <property type="match status" value="1"/>
</dbReference>
<dbReference type="Proteomes" id="UP001595909">
    <property type="component" value="Unassembled WGS sequence"/>
</dbReference>
<keyword evidence="2" id="KW-0808">Transferase</keyword>
<name>A0ABV9RRX2_9PSEU</name>
<dbReference type="PANTHER" id="PTHR43591">
    <property type="entry name" value="METHYLTRANSFERASE"/>
    <property type="match status" value="1"/>
</dbReference>
<accession>A0ABV9RRX2</accession>
<dbReference type="InterPro" id="IPR013216">
    <property type="entry name" value="Methyltransf_11"/>
</dbReference>
<dbReference type="GO" id="GO:0032259">
    <property type="term" value="P:methylation"/>
    <property type="evidence" value="ECO:0007669"/>
    <property type="project" value="UniProtKB-KW"/>
</dbReference>
<dbReference type="RefSeq" id="WP_274191662.1">
    <property type="nucleotide sequence ID" value="NZ_BAABHN010000047.1"/>
</dbReference>
<evidence type="ECO:0000313" key="2">
    <source>
        <dbReference type="EMBL" id="MFC4835190.1"/>
    </source>
</evidence>
<dbReference type="CDD" id="cd02440">
    <property type="entry name" value="AdoMet_MTases"/>
    <property type="match status" value="1"/>
</dbReference>
<dbReference type="GO" id="GO:0008168">
    <property type="term" value="F:methyltransferase activity"/>
    <property type="evidence" value="ECO:0007669"/>
    <property type="project" value="UniProtKB-KW"/>
</dbReference>
<reference evidence="3" key="1">
    <citation type="journal article" date="2019" name="Int. J. Syst. Evol. Microbiol.">
        <title>The Global Catalogue of Microorganisms (GCM) 10K type strain sequencing project: providing services to taxonomists for standard genome sequencing and annotation.</title>
        <authorList>
            <consortium name="The Broad Institute Genomics Platform"/>
            <consortium name="The Broad Institute Genome Sequencing Center for Infectious Disease"/>
            <person name="Wu L."/>
            <person name="Ma J."/>
        </authorList>
    </citation>
    <scope>NUCLEOTIDE SEQUENCE [LARGE SCALE GENOMIC DNA]</scope>
    <source>
        <strain evidence="3">CCUG 50347</strain>
    </source>
</reference>
<proteinExistence type="predicted"/>
<sequence length="251" mass="27392">MALTSSGSESDTYARNADFWIKIIREGLDRYRTELTDDAVLDAVGPCDGLDVLDAGCGEGYMGRLLAERGARVVGADISDSLVDAARAHEDAERLGLRYEVASLEDLTEPDDSFDLVVCNHVLSDVADPGRALAELGRVLRPGGRLVALMLHPCFYTAHAERDASGSIPVTTYFTERTISQPFNVAGIESPDQVHMNFRPLEFYASALASAGFAITMLSEPHPSPECLKTDDWWRSNFKRPLFLLISAAHG</sequence>
<organism evidence="2 3">
    <name type="scientific">Actinomycetospora chibensis</name>
    <dbReference type="NCBI Taxonomy" id="663606"/>
    <lineage>
        <taxon>Bacteria</taxon>
        <taxon>Bacillati</taxon>
        <taxon>Actinomycetota</taxon>
        <taxon>Actinomycetes</taxon>
        <taxon>Pseudonocardiales</taxon>
        <taxon>Pseudonocardiaceae</taxon>
        <taxon>Actinomycetospora</taxon>
    </lineage>
</organism>
<feature type="domain" description="Methyltransferase type 11" evidence="1">
    <location>
        <begin position="53"/>
        <end position="147"/>
    </location>
</feature>
<dbReference type="EC" id="2.1.1.-" evidence="2"/>
<comment type="caution">
    <text evidence="2">The sequence shown here is derived from an EMBL/GenBank/DDBJ whole genome shotgun (WGS) entry which is preliminary data.</text>
</comment>